<keyword evidence="1" id="KW-0812">Transmembrane</keyword>
<accession>A0ABX9IP32</accession>
<feature type="transmembrane region" description="Helical" evidence="1">
    <location>
        <begin position="238"/>
        <end position="255"/>
    </location>
</feature>
<feature type="transmembrane region" description="Helical" evidence="1">
    <location>
        <begin position="318"/>
        <end position="341"/>
    </location>
</feature>
<keyword evidence="1" id="KW-0472">Membrane</keyword>
<dbReference type="Pfam" id="PF14897">
    <property type="entry name" value="EpsG"/>
    <property type="match status" value="1"/>
</dbReference>
<feature type="transmembrane region" description="Helical" evidence="1">
    <location>
        <begin position="120"/>
        <end position="147"/>
    </location>
</feature>
<evidence type="ECO:0000313" key="3">
    <source>
        <dbReference type="Proteomes" id="UP000256491"/>
    </source>
</evidence>
<feature type="transmembrane region" description="Helical" evidence="1">
    <location>
        <begin position="267"/>
        <end position="285"/>
    </location>
</feature>
<comment type="caution">
    <text evidence="2">The sequence shown here is derived from an EMBL/GenBank/DDBJ whole genome shotgun (WGS) entry which is preliminary data.</text>
</comment>
<dbReference type="Proteomes" id="UP000256491">
    <property type="component" value="Unassembled WGS sequence"/>
</dbReference>
<dbReference type="InterPro" id="IPR049458">
    <property type="entry name" value="EpsG-like"/>
</dbReference>
<sequence>MSELIIVSYFFLSFIALFGILEYKKLPFRNFLIFFVGIGLVLIAGLRPPFFDRDYEMYYYMFSDKHETESKEPSFRFALYLIKKVWNLDFDYFIFIYALLGVSTKIYAIKKYSDLPLLSLLVYFSYLFLLQDMTQIRAGVASGLILLCIKPLYDRNWKVFLILALTAFLFHYSAFFVFLFWFINPTKINKKVYALVIPVCYLISTLLSGVLVAIQDVLPIFMQNKVNAYDFIEGTELNIFNAWQIMRIAIAYFAFYKLDKLQEINKYSILLFKFYILSIGSLAALSFNPVYAGRIADLFAVADILFIPIVFSVIRPNLLGRIIVIAVSFAYFYLNFFYIGIFKP</sequence>
<feature type="transmembrane region" description="Helical" evidence="1">
    <location>
        <begin position="195"/>
        <end position="218"/>
    </location>
</feature>
<proteinExistence type="predicted"/>
<gene>
    <name evidence="2" type="ORF">DRF57_06860</name>
</gene>
<evidence type="ECO:0000256" key="1">
    <source>
        <dbReference type="SAM" id="Phobius"/>
    </source>
</evidence>
<dbReference type="EMBL" id="QNUF01000006">
    <property type="protein sequence ID" value="REC76535.1"/>
    <property type="molecule type" value="Genomic_DNA"/>
</dbReference>
<reference evidence="2 3" key="1">
    <citation type="journal article" date="2010" name="Syst. Appl. Microbiol.">
        <title>Four new species of Chryseobacterium from the rhizosphere of coastal sand dune plants, Chryseobacterium elymi sp. nov., Chryseobacterium hagamense sp. nov., Chryseobacterium lathyri sp. nov. and Chryseobacterium rhizosphaerae sp. nov.</title>
        <authorList>
            <person name="Cho S.H."/>
            <person name="Lee K.S."/>
            <person name="Shin D.S."/>
            <person name="Han J.H."/>
            <person name="Park K.S."/>
            <person name="Lee C.H."/>
            <person name="Park K.H."/>
            <person name="Kim S.B."/>
        </authorList>
    </citation>
    <scope>NUCLEOTIDE SEQUENCE [LARGE SCALE GENOMIC DNA]</scope>
    <source>
        <strain evidence="2 3">KCTC 22548</strain>
    </source>
</reference>
<dbReference type="RefSeq" id="WP_084085212.1">
    <property type="nucleotide sequence ID" value="NZ_BJYH01000007.1"/>
</dbReference>
<organism evidence="2 3">
    <name type="scientific">Chryseobacterium rhizosphaerae</name>
    <dbReference type="NCBI Taxonomy" id="395937"/>
    <lineage>
        <taxon>Bacteria</taxon>
        <taxon>Pseudomonadati</taxon>
        <taxon>Bacteroidota</taxon>
        <taxon>Flavobacteriia</taxon>
        <taxon>Flavobacteriales</taxon>
        <taxon>Weeksellaceae</taxon>
        <taxon>Chryseobacterium group</taxon>
        <taxon>Chryseobacterium</taxon>
    </lineage>
</organism>
<protein>
    <submittedName>
        <fullName evidence="2">EpsG family protein</fullName>
    </submittedName>
</protein>
<feature type="transmembrane region" description="Helical" evidence="1">
    <location>
        <begin position="6"/>
        <end position="23"/>
    </location>
</feature>
<feature type="transmembrane region" description="Helical" evidence="1">
    <location>
        <begin position="291"/>
        <end position="311"/>
    </location>
</feature>
<name>A0ABX9IP32_9FLAO</name>
<keyword evidence="1" id="KW-1133">Transmembrane helix</keyword>
<keyword evidence="3" id="KW-1185">Reference proteome</keyword>
<feature type="transmembrane region" description="Helical" evidence="1">
    <location>
        <begin position="90"/>
        <end position="108"/>
    </location>
</feature>
<evidence type="ECO:0000313" key="2">
    <source>
        <dbReference type="EMBL" id="REC76535.1"/>
    </source>
</evidence>
<feature type="transmembrane region" description="Helical" evidence="1">
    <location>
        <begin position="159"/>
        <end position="183"/>
    </location>
</feature>
<feature type="transmembrane region" description="Helical" evidence="1">
    <location>
        <begin position="30"/>
        <end position="51"/>
    </location>
</feature>